<accession>A0A380GZQ5</accession>
<evidence type="ECO:0000313" key="2">
    <source>
        <dbReference type="Proteomes" id="UP000255425"/>
    </source>
</evidence>
<protein>
    <submittedName>
        <fullName evidence="1">Uncharacterized protein</fullName>
    </submittedName>
</protein>
<name>A0A380GZQ5_9STAP</name>
<dbReference type="Proteomes" id="UP000255425">
    <property type="component" value="Unassembled WGS sequence"/>
</dbReference>
<keyword evidence="2" id="KW-1185">Reference proteome</keyword>
<proteinExistence type="predicted"/>
<organism evidence="1 2">
    <name type="scientific">Staphylococcus saccharolyticus</name>
    <dbReference type="NCBI Taxonomy" id="33028"/>
    <lineage>
        <taxon>Bacteria</taxon>
        <taxon>Bacillati</taxon>
        <taxon>Bacillota</taxon>
        <taxon>Bacilli</taxon>
        <taxon>Bacillales</taxon>
        <taxon>Staphylococcaceae</taxon>
        <taxon>Staphylococcus</taxon>
    </lineage>
</organism>
<reference evidence="1 2" key="1">
    <citation type="submission" date="2018-06" db="EMBL/GenBank/DDBJ databases">
        <authorList>
            <consortium name="Pathogen Informatics"/>
            <person name="Doyle S."/>
        </authorList>
    </citation>
    <scope>NUCLEOTIDE SEQUENCE [LARGE SCALE GENOMIC DNA]</scope>
    <source>
        <strain evidence="1 2">NCTC11807</strain>
    </source>
</reference>
<dbReference type="AlphaFoldDB" id="A0A380GZQ5"/>
<evidence type="ECO:0000313" key="1">
    <source>
        <dbReference type="EMBL" id="SUM68140.1"/>
    </source>
</evidence>
<gene>
    <name evidence="1" type="ORF">NCTC11807_00436</name>
</gene>
<dbReference type="EMBL" id="UHDZ01000001">
    <property type="protein sequence ID" value="SUM68140.1"/>
    <property type="molecule type" value="Genomic_DNA"/>
</dbReference>
<sequence>MVKKYQVGQSRPLKLAEKPDATKATVMKYSAKSAHPATHPKNSPNKTLIQEYADLAKGFVEAISAYVNATSPATIAAN</sequence>